<gene>
    <name evidence="1" type="ORF">KK060_04840</name>
</gene>
<sequence length="183" mass="21106">MKRFLIWVLSLLIVGCIAAIIIYKFYLPGLVAKALIREEVPVLVPRYVKARIDQYKVPVNQGAEDVIKSIHRSDVSVEDLLEAIDDTDEEQFYAIVDEFNITKPKNTNEVFDLAKKHLNVDFDFEILREPFNKNIDMKLIRRGMGYANAYRNEQAIDPGIAKAVAKKILLQKEQEYNQEMSSK</sequence>
<organism evidence="1 2">
    <name type="scientific">Chryseosolibacter indicus</name>
    <dbReference type="NCBI Taxonomy" id="2782351"/>
    <lineage>
        <taxon>Bacteria</taxon>
        <taxon>Pseudomonadati</taxon>
        <taxon>Bacteroidota</taxon>
        <taxon>Cytophagia</taxon>
        <taxon>Cytophagales</taxon>
        <taxon>Chryseotaleaceae</taxon>
        <taxon>Chryseosolibacter</taxon>
    </lineage>
</organism>
<dbReference type="PROSITE" id="PS51257">
    <property type="entry name" value="PROKAR_LIPOPROTEIN"/>
    <property type="match status" value="1"/>
</dbReference>
<keyword evidence="2" id="KW-1185">Reference proteome</keyword>
<reference evidence="1 2" key="1">
    <citation type="submission" date="2021-05" db="EMBL/GenBank/DDBJ databases">
        <title>A Polyphasic approach of four new species of the genus Ohtaekwangia: Ohtaekwangia histidinii sp. nov., Ohtaekwangia cretensis sp. nov., Ohtaekwangia indiensis sp. nov., Ohtaekwangia reichenbachii sp. nov. from diverse environment.</title>
        <authorList>
            <person name="Octaviana S."/>
        </authorList>
    </citation>
    <scope>NUCLEOTIDE SEQUENCE [LARGE SCALE GENOMIC DNA]</scope>
    <source>
        <strain evidence="1 2">PWU20</strain>
    </source>
</reference>
<dbReference type="EMBL" id="JAHESD010000006">
    <property type="protein sequence ID" value="MBT1702595.1"/>
    <property type="molecule type" value="Genomic_DNA"/>
</dbReference>
<dbReference type="Proteomes" id="UP000772618">
    <property type="component" value="Unassembled WGS sequence"/>
</dbReference>
<proteinExistence type="predicted"/>
<name>A0ABS5VMC0_9BACT</name>
<protein>
    <submittedName>
        <fullName evidence="1">Uncharacterized protein</fullName>
    </submittedName>
</protein>
<dbReference type="RefSeq" id="WP_254152562.1">
    <property type="nucleotide sequence ID" value="NZ_JAHESD010000006.1"/>
</dbReference>
<accession>A0ABS5VMC0</accession>
<evidence type="ECO:0000313" key="2">
    <source>
        <dbReference type="Proteomes" id="UP000772618"/>
    </source>
</evidence>
<comment type="caution">
    <text evidence="1">The sequence shown here is derived from an EMBL/GenBank/DDBJ whole genome shotgun (WGS) entry which is preliminary data.</text>
</comment>
<evidence type="ECO:0000313" key="1">
    <source>
        <dbReference type="EMBL" id="MBT1702595.1"/>
    </source>
</evidence>